<dbReference type="GO" id="GO:0090071">
    <property type="term" value="P:negative regulation of ribosome biogenesis"/>
    <property type="evidence" value="ECO:0007669"/>
    <property type="project" value="UniProtKB-UniRule"/>
</dbReference>
<dbReference type="PANTHER" id="PTHR21043:SF0">
    <property type="entry name" value="MITOCHONDRIAL ASSEMBLY OF RIBOSOMAL LARGE SUBUNIT PROTEIN 1"/>
    <property type="match status" value="1"/>
</dbReference>
<evidence type="ECO:0000313" key="3">
    <source>
        <dbReference type="EMBL" id="EHL12387.2"/>
    </source>
</evidence>
<comment type="subunit">
    <text evidence="2">Interacts with ribosomal protein uL14 (rplN).</text>
</comment>
<comment type="similarity">
    <text evidence="1 2">Belongs to the Iojap/RsfS family.</text>
</comment>
<dbReference type="GO" id="GO:0017148">
    <property type="term" value="P:negative regulation of translation"/>
    <property type="evidence" value="ECO:0007669"/>
    <property type="project" value="UniProtKB-UniRule"/>
</dbReference>
<dbReference type="Pfam" id="PF02410">
    <property type="entry name" value="RsfS"/>
    <property type="match status" value="1"/>
</dbReference>
<comment type="caution">
    <text evidence="3">The sequence shown here is derived from an EMBL/GenBank/DDBJ whole genome shotgun (WGS) entry which is preliminary data.</text>
</comment>
<dbReference type="NCBIfam" id="TIGR00090">
    <property type="entry name" value="rsfS_iojap_ybeB"/>
    <property type="match status" value="1"/>
</dbReference>
<dbReference type="GO" id="GO:0042256">
    <property type="term" value="P:cytosolic ribosome assembly"/>
    <property type="evidence" value="ECO:0007669"/>
    <property type="project" value="UniProtKB-UniRule"/>
</dbReference>
<dbReference type="HAMAP" id="MF_01477">
    <property type="entry name" value="Iojap_RsfS"/>
    <property type="match status" value="1"/>
</dbReference>
<dbReference type="InterPro" id="IPR043519">
    <property type="entry name" value="NT_sf"/>
</dbReference>
<dbReference type="InterPro" id="IPR004394">
    <property type="entry name" value="Iojap/RsfS/C7orf30"/>
</dbReference>
<dbReference type="GO" id="GO:0043023">
    <property type="term" value="F:ribosomal large subunit binding"/>
    <property type="evidence" value="ECO:0007669"/>
    <property type="project" value="TreeGrafter"/>
</dbReference>
<reference evidence="3" key="1">
    <citation type="submission" date="2011-08" db="EMBL/GenBank/DDBJ databases">
        <authorList>
            <consortium name="The Broad Institute Genome Sequencing Platform"/>
            <person name="Earl A."/>
            <person name="Ward D."/>
            <person name="Feldgarden M."/>
            <person name="Gevers D."/>
            <person name="Sizova M."/>
            <person name="Hazen A."/>
            <person name="Epstein S."/>
            <person name="Young S.K."/>
            <person name="Zeng Q."/>
            <person name="Gargeya S."/>
            <person name="Fitzgerald M."/>
            <person name="Haas B."/>
            <person name="Abouelleil A."/>
            <person name="Alvarado L."/>
            <person name="Arachchi H.M."/>
            <person name="Berlin A."/>
            <person name="Brown A."/>
            <person name="Chapman S.B."/>
            <person name="Chen Z."/>
            <person name="Dunbar C."/>
            <person name="Freedman E."/>
            <person name="Gearin G."/>
            <person name="Gellesch M."/>
            <person name="Goldberg J."/>
            <person name="Griggs A."/>
            <person name="Gujja S."/>
            <person name="Heiman D."/>
            <person name="Howarth C."/>
            <person name="Larson L."/>
            <person name="Lui A."/>
            <person name="MacDonald P.J.P."/>
            <person name="Montmayeur A."/>
            <person name="Murphy C."/>
            <person name="Neiman D."/>
            <person name="Pearson M."/>
            <person name="Priest M."/>
            <person name="Roberts A."/>
            <person name="Saif S."/>
            <person name="Shea T."/>
            <person name="Shenoy N."/>
            <person name="Sisk P."/>
            <person name="Stolte C."/>
            <person name="Sykes S."/>
            <person name="Wortman J."/>
            <person name="Nusbaum C."/>
            <person name="Birren B."/>
        </authorList>
    </citation>
    <scope>NUCLEOTIDE SEQUENCE [LARGE SCALE GENOMIC DNA]</scope>
    <source>
        <strain evidence="3">ACB1</strain>
    </source>
</reference>
<dbReference type="AlphaFoldDB" id="G9WM41"/>
<accession>G9WM41</accession>
<dbReference type="SUPFAM" id="SSF81301">
    <property type="entry name" value="Nucleotidyltransferase"/>
    <property type="match status" value="1"/>
</dbReference>
<dbReference type="GO" id="GO:0005737">
    <property type="term" value="C:cytoplasm"/>
    <property type="evidence" value="ECO:0007669"/>
    <property type="project" value="UniProtKB-SubCell"/>
</dbReference>
<reference evidence="3" key="2">
    <citation type="submission" date="2013-03" db="EMBL/GenBank/DDBJ databases">
        <title>The Genome Sequence of Oribacterium sp. ACB1.</title>
        <authorList>
            <consortium name="The Broad Institute Genomics Platform"/>
            <consortium name="The Broad Institute Genome Sequencing Center for Infectious Disease"/>
            <person name="Earl A."/>
            <person name="Ward D."/>
            <person name="Feldgarden M."/>
            <person name="Gevers D."/>
            <person name="Sizova M."/>
            <person name="Hazen A."/>
            <person name="Epstein S."/>
            <person name="Walker B."/>
            <person name="Young S."/>
            <person name="Zeng Q."/>
            <person name="Gargeya S."/>
            <person name="Fitzgerald M."/>
            <person name="Haas B."/>
            <person name="Abouelleil A."/>
            <person name="Allen A.W."/>
            <person name="Alvarado L."/>
            <person name="Arachchi H.M."/>
            <person name="Berlin A.M."/>
            <person name="Chapman S.B."/>
            <person name="Gainer-Dewar J."/>
            <person name="Goldberg J."/>
            <person name="Griggs A."/>
            <person name="Gujja S."/>
            <person name="Hansen M."/>
            <person name="Howarth C."/>
            <person name="Imamovic A."/>
            <person name="Ireland A."/>
            <person name="Larimer J."/>
            <person name="McCowan C."/>
            <person name="Murphy C."/>
            <person name="Pearson M."/>
            <person name="Poon T.W."/>
            <person name="Priest M."/>
            <person name="Roberts A."/>
            <person name="Saif S."/>
            <person name="Shea T."/>
            <person name="Sisk P."/>
            <person name="Sykes S."/>
            <person name="Wortman J."/>
            <person name="Nusbaum C."/>
            <person name="Birren B."/>
        </authorList>
    </citation>
    <scope>NUCLEOTIDE SEQUENCE [LARGE SCALE GENOMIC DNA]</scope>
    <source>
        <strain evidence="3">ACB1</strain>
    </source>
</reference>
<dbReference type="PANTHER" id="PTHR21043">
    <property type="entry name" value="IOJAP SUPERFAMILY ORTHOLOG"/>
    <property type="match status" value="1"/>
</dbReference>
<gene>
    <name evidence="2" type="primary">rsfS</name>
    <name evidence="3" type="ORF">HMPREF9625_00424</name>
</gene>
<dbReference type="STRING" id="796943.HMPREF9625_00424"/>
<sequence length="109" mass="12474">MENTTLLQKIMNILEEKKAGDIIALDISEISTLADYFILASADNARQLDALEDAVEDQVQLDGLHKEGESSSGWILMDYRDIVVHLFTKEQREYYDLEKIWSDAKKIPV</sequence>
<evidence type="ECO:0000256" key="1">
    <source>
        <dbReference type="ARBA" id="ARBA00010574"/>
    </source>
</evidence>
<keyword evidence="4" id="KW-1185">Reference proteome</keyword>
<comment type="function">
    <text evidence="2">Functions as a ribosomal silencing factor. Interacts with ribosomal protein uL14 (rplN), blocking formation of intersubunit bridge B8. Prevents association of the 30S and 50S ribosomal subunits and the formation of functional ribosomes, thus repressing translation.</text>
</comment>
<dbReference type="Gene3D" id="3.30.460.10">
    <property type="entry name" value="Beta Polymerase, domain 2"/>
    <property type="match status" value="1"/>
</dbReference>
<keyword evidence="2" id="KW-0678">Repressor</keyword>
<proteinExistence type="inferred from homology"/>
<name>G9WM41_9FIRM</name>
<evidence type="ECO:0000256" key="2">
    <source>
        <dbReference type="HAMAP-Rule" id="MF_01477"/>
    </source>
</evidence>
<dbReference type="EMBL" id="AFZC02000003">
    <property type="protein sequence ID" value="EHL12387.2"/>
    <property type="molecule type" value="Genomic_DNA"/>
</dbReference>
<dbReference type="Proteomes" id="UP000018461">
    <property type="component" value="Unassembled WGS sequence"/>
</dbReference>
<keyword evidence="2" id="KW-0963">Cytoplasm</keyword>
<comment type="subcellular location">
    <subcellularLocation>
        <location evidence="2">Cytoplasm</location>
    </subcellularLocation>
</comment>
<dbReference type="HOGENOM" id="CLU_092688_2_2_9"/>
<protein>
    <recommendedName>
        <fullName evidence="2">Ribosomal silencing factor RsfS</fullName>
    </recommendedName>
</protein>
<organism evidence="3 4">
    <name type="scientific">Oribacterium parvum ACB1</name>
    <dbReference type="NCBI Taxonomy" id="796943"/>
    <lineage>
        <taxon>Bacteria</taxon>
        <taxon>Bacillati</taxon>
        <taxon>Bacillota</taxon>
        <taxon>Clostridia</taxon>
        <taxon>Lachnospirales</taxon>
        <taxon>Lachnospiraceae</taxon>
        <taxon>Oribacterium</taxon>
    </lineage>
</organism>
<evidence type="ECO:0000313" key="4">
    <source>
        <dbReference type="Proteomes" id="UP000018461"/>
    </source>
</evidence>
<dbReference type="RefSeq" id="WP_009538312.1">
    <property type="nucleotide sequence ID" value="NZ_KE148312.1"/>
</dbReference>
<keyword evidence="2" id="KW-0810">Translation regulation</keyword>